<evidence type="ECO:0000256" key="2">
    <source>
        <dbReference type="SAM" id="MobiDB-lite"/>
    </source>
</evidence>
<gene>
    <name evidence="3" type="ORF">U729_3069</name>
</gene>
<accession>A0A0A7G0E7</accession>
<dbReference type="HOGENOM" id="CLU_519451_0_0_9"/>
<dbReference type="Gene3D" id="6.10.250.3150">
    <property type="match status" value="1"/>
</dbReference>
<feature type="coiled-coil region" evidence="1">
    <location>
        <begin position="346"/>
        <end position="408"/>
    </location>
</feature>
<dbReference type="AlphaFoldDB" id="A0A0A7G0E7"/>
<geneLocation type="plasmid" evidence="3 4">
    <name>pCBJ</name>
</geneLocation>
<dbReference type="Proteomes" id="UP000030635">
    <property type="component" value="Plasmid pCBJ"/>
</dbReference>
<feature type="region of interest" description="Disordered" evidence="2">
    <location>
        <begin position="293"/>
        <end position="337"/>
    </location>
</feature>
<protein>
    <submittedName>
        <fullName evidence="3">Uncharacterized protein</fullName>
    </submittedName>
</protein>
<dbReference type="RefSeq" id="WP_040113537.1">
    <property type="nucleotide sequence ID" value="NZ_CP006906.1"/>
</dbReference>
<sequence>MKDIRKLKPAIAGLTMSLTDSTSNTNIVTLTDANNKEFNIDINNLSHIVEDAENDNCNIQDNENPIINFEPSITDSEGKDINISDAISSINSGNGEIVAVDALIEVTHSGLNDNNFVYNSEDLEEGVTTWLTPFKKPLLKNHDLDSEPVGRVIDAYHGKSDIANDRDTLNVTFRVTDKDAMVKLLDKRYKTVSIGASAGKVKCNVCGKDILKDGAFKFCGHYKGEIYNGEKATWTASMFNFKECSIVNNPADKYAQIKNIKLVKKQDIDTPGVNDSDNEPDILDALDDAIKNSNVNDSVDNADNNETPENNNPDINDNNNPSNDEPDNQDGNNNEDITDTEYKEKYEKALSDLNDANTNIATLNDSVTEKDNEINTLNDSISEKNNKINSLNNELSVVRDELNKSKENFLSVSILYKQSLIDYIVSKKVANNLIDEKDIDSEKASLLIHSTKELKNINDELKIENSIKNTVKDTSIPTVTNPSLADNTNGNVIEDENEDELNVKDDKKKPITLKDIEEKYLEIL</sequence>
<organism evidence="3 4">
    <name type="scientific">Clostridium baratii str. Sullivan</name>
    <dbReference type="NCBI Taxonomy" id="1415775"/>
    <lineage>
        <taxon>Bacteria</taxon>
        <taxon>Bacillati</taxon>
        <taxon>Bacillota</taxon>
        <taxon>Clostridia</taxon>
        <taxon>Eubacteriales</taxon>
        <taxon>Clostridiaceae</taxon>
        <taxon>Clostridium</taxon>
    </lineage>
</organism>
<dbReference type="OrthoDB" id="6064658at2"/>
<reference evidence="3 4" key="1">
    <citation type="journal article" date="2015" name="Infect. Genet. Evol.">
        <title>Genomic sequences of six botulinum neurotoxin-producing strains representing three clostridial species illustrate the mobility and diversity of botulinum neurotoxin genes.</title>
        <authorList>
            <person name="Smith T.J."/>
            <person name="Hill K.K."/>
            <person name="Xie G."/>
            <person name="Foley B.T."/>
            <person name="Williamson C.H."/>
            <person name="Foster J.T."/>
            <person name="Johnson S.L."/>
            <person name="Chertkov O."/>
            <person name="Teshima H."/>
            <person name="Gibbons H.S."/>
            <person name="Johnsky L.A."/>
            <person name="Karavis M.A."/>
            <person name="Smith L.A."/>
        </authorList>
    </citation>
    <scope>NUCLEOTIDE SEQUENCE [LARGE SCALE GENOMIC DNA]</scope>
    <source>
        <strain evidence="3 4">Sullivan</strain>
        <plasmid evidence="3">pCBJ</plasmid>
    </source>
</reference>
<evidence type="ECO:0000313" key="4">
    <source>
        <dbReference type="Proteomes" id="UP000030635"/>
    </source>
</evidence>
<dbReference type="EMBL" id="CP006906">
    <property type="protein sequence ID" value="AIY85339.1"/>
    <property type="molecule type" value="Genomic_DNA"/>
</dbReference>
<feature type="compositionally biased region" description="Low complexity" evidence="2">
    <location>
        <begin position="293"/>
        <end position="323"/>
    </location>
</feature>
<dbReference type="eggNOG" id="ENOG5033IZ5">
    <property type="taxonomic scope" value="Bacteria"/>
</dbReference>
<name>A0A0A7G0E7_9CLOT</name>
<dbReference type="KEGG" id="cbv:U729_3069"/>
<evidence type="ECO:0000256" key="1">
    <source>
        <dbReference type="SAM" id="Coils"/>
    </source>
</evidence>
<evidence type="ECO:0000313" key="3">
    <source>
        <dbReference type="EMBL" id="AIY85339.1"/>
    </source>
</evidence>
<keyword evidence="1" id="KW-0175">Coiled coil</keyword>
<keyword evidence="4" id="KW-1185">Reference proteome</keyword>
<proteinExistence type="predicted"/>
<keyword evidence="3" id="KW-0614">Plasmid</keyword>